<dbReference type="Proteomes" id="UP001500218">
    <property type="component" value="Unassembled WGS sequence"/>
</dbReference>
<keyword evidence="6" id="KW-1185">Reference proteome</keyword>
<organism evidence="5 6">
    <name type="scientific">Luedemannella flava</name>
    <dbReference type="NCBI Taxonomy" id="349316"/>
    <lineage>
        <taxon>Bacteria</taxon>
        <taxon>Bacillati</taxon>
        <taxon>Actinomycetota</taxon>
        <taxon>Actinomycetes</taxon>
        <taxon>Micromonosporales</taxon>
        <taxon>Micromonosporaceae</taxon>
        <taxon>Luedemannella</taxon>
    </lineage>
</organism>
<dbReference type="InterPro" id="IPR000914">
    <property type="entry name" value="SBP_5_dom"/>
</dbReference>
<evidence type="ECO:0000313" key="5">
    <source>
        <dbReference type="EMBL" id="GAA1804630.1"/>
    </source>
</evidence>
<evidence type="ECO:0000256" key="2">
    <source>
        <dbReference type="ARBA" id="ARBA00022448"/>
    </source>
</evidence>
<accession>A0ABN2LZN8</accession>
<dbReference type="Gene3D" id="3.40.190.10">
    <property type="entry name" value="Periplasmic binding protein-like II"/>
    <property type="match status" value="1"/>
</dbReference>
<dbReference type="Pfam" id="PF00496">
    <property type="entry name" value="SBP_bac_5"/>
    <property type="match status" value="1"/>
</dbReference>
<protein>
    <submittedName>
        <fullName evidence="5">ABC transporter substrate-binding protein</fullName>
    </submittedName>
</protein>
<dbReference type="SUPFAM" id="SSF53850">
    <property type="entry name" value="Periplasmic binding protein-like II"/>
    <property type="match status" value="1"/>
</dbReference>
<name>A0ABN2LZN8_9ACTN</name>
<dbReference type="PANTHER" id="PTHR30290">
    <property type="entry name" value="PERIPLASMIC BINDING COMPONENT OF ABC TRANSPORTER"/>
    <property type="match status" value="1"/>
</dbReference>
<dbReference type="InterPro" id="IPR030678">
    <property type="entry name" value="Peptide/Ni-bd"/>
</dbReference>
<proteinExistence type="inferred from homology"/>
<sequence length="486" mass="51936">MLRVSFLQDPGQPPDPDIFYAGQGLLLTTNVYEGLLQYKRGVAKPEIVASLATSWTAAPDNKTFTFELRKGVTFHDGTPFTSAAVKASFDRRLAVNQGPAYMVAGIASVTTPDDYHVVIKLKEPDSAFLGYLASAYGPRMMSPTALKEHAGSDNAQTWLLTHDVGTGPYTITDAVVGSHYAMKAYDGYWGPKPYFTTVDIPVHADLSTQQVLFDKGDLAVIMHDLSQSAVQSYLKKTTVKTYPLPTMMSNFLFVNPTRAFLTTPANRVALLNAIDVDAIHKQAFTGRGTVASQAYPAHMLADGLAKQPFTHDPAALQALVGSLPADQKTITVGYDSASADHQLVANLLSAQLAPYGLTVKVQGFPTAELYGWTGDAKTAPDLLLYAGWPDAASPYTWLHIAADTGGGLNFLHCSTPEISSLLAAGLKTGDDATFGKAGEAAAATGCWRNLINQDDFMVAQPWLKGVEAAHIVSAPNSLYVADLSVG</sequence>
<gene>
    <name evidence="5" type="ORF">GCM10009682_27850</name>
</gene>
<dbReference type="InterPro" id="IPR039424">
    <property type="entry name" value="SBP_5"/>
</dbReference>
<keyword evidence="2" id="KW-0813">Transport</keyword>
<evidence type="ECO:0000259" key="4">
    <source>
        <dbReference type="Pfam" id="PF00496"/>
    </source>
</evidence>
<dbReference type="EMBL" id="BAAALT010000076">
    <property type="protein sequence ID" value="GAA1804630.1"/>
    <property type="molecule type" value="Genomic_DNA"/>
</dbReference>
<feature type="domain" description="Solute-binding protein family 5" evidence="4">
    <location>
        <begin position="46"/>
        <end position="405"/>
    </location>
</feature>
<dbReference type="Gene3D" id="3.10.105.10">
    <property type="entry name" value="Dipeptide-binding Protein, Domain 3"/>
    <property type="match status" value="1"/>
</dbReference>
<reference evidence="5 6" key="1">
    <citation type="journal article" date="2019" name="Int. J. Syst. Evol. Microbiol.">
        <title>The Global Catalogue of Microorganisms (GCM) 10K type strain sequencing project: providing services to taxonomists for standard genome sequencing and annotation.</title>
        <authorList>
            <consortium name="The Broad Institute Genomics Platform"/>
            <consortium name="The Broad Institute Genome Sequencing Center for Infectious Disease"/>
            <person name="Wu L."/>
            <person name="Ma J."/>
        </authorList>
    </citation>
    <scope>NUCLEOTIDE SEQUENCE [LARGE SCALE GENOMIC DNA]</scope>
    <source>
        <strain evidence="5 6">JCM 13250</strain>
    </source>
</reference>
<comment type="caution">
    <text evidence="5">The sequence shown here is derived from an EMBL/GenBank/DDBJ whole genome shotgun (WGS) entry which is preliminary data.</text>
</comment>
<dbReference type="PIRSF" id="PIRSF002741">
    <property type="entry name" value="MppA"/>
    <property type="match status" value="1"/>
</dbReference>
<evidence type="ECO:0000313" key="6">
    <source>
        <dbReference type="Proteomes" id="UP001500218"/>
    </source>
</evidence>
<keyword evidence="3" id="KW-0732">Signal</keyword>
<dbReference type="PANTHER" id="PTHR30290:SF9">
    <property type="entry name" value="OLIGOPEPTIDE-BINDING PROTEIN APPA"/>
    <property type="match status" value="1"/>
</dbReference>
<evidence type="ECO:0000256" key="3">
    <source>
        <dbReference type="ARBA" id="ARBA00022729"/>
    </source>
</evidence>
<evidence type="ECO:0000256" key="1">
    <source>
        <dbReference type="ARBA" id="ARBA00005695"/>
    </source>
</evidence>
<comment type="similarity">
    <text evidence="1">Belongs to the bacterial solute-binding protein 5 family.</text>
</comment>